<accession>A0A5K1JTG6</accession>
<evidence type="ECO:0000256" key="5">
    <source>
        <dbReference type="ARBA" id="ARBA00023098"/>
    </source>
</evidence>
<dbReference type="GO" id="GO:0005811">
    <property type="term" value="C:lipid droplet"/>
    <property type="evidence" value="ECO:0007669"/>
    <property type="project" value="TreeGrafter"/>
</dbReference>
<evidence type="ECO:0000256" key="4">
    <source>
        <dbReference type="ARBA" id="ARBA00023002"/>
    </source>
</evidence>
<keyword evidence="2" id="KW-0521">NADP</keyword>
<dbReference type="EMBL" id="LR724360">
    <property type="protein sequence ID" value="VWO94943.1"/>
    <property type="molecule type" value="Genomic_DNA"/>
</dbReference>
<dbReference type="GO" id="GO:0005741">
    <property type="term" value="C:mitochondrial outer membrane"/>
    <property type="evidence" value="ECO:0007669"/>
    <property type="project" value="TreeGrafter"/>
</dbReference>
<gene>
    <name evidence="8" type="primary">I1S0C1</name>
</gene>
<dbReference type="GO" id="GO:0006694">
    <property type="term" value="P:steroid biosynthetic process"/>
    <property type="evidence" value="ECO:0007669"/>
    <property type="project" value="UniProtKB-KW"/>
</dbReference>
<dbReference type="InterPro" id="IPR051593">
    <property type="entry name" value="Ergosterol_Biosynth_ERG27"/>
</dbReference>
<evidence type="ECO:0000256" key="3">
    <source>
        <dbReference type="ARBA" id="ARBA00022955"/>
    </source>
</evidence>
<evidence type="ECO:0000256" key="2">
    <source>
        <dbReference type="ARBA" id="ARBA00022857"/>
    </source>
</evidence>
<sequence>MSKGPVIVVTGANGLLVQLSSPHPSDAQPYFEVAGADAAHHPGVLDGYEFDVDAGATIIMACRDPRRAEDARARLYRLLDEHVAALPPGSKEQVYASTFRKNVRLELEVLDLASMKSVLDFGRRASEKYEYMSHLIFNAGTATYSHLDLIGFILDFLRFPIHAVQHPRSNIQVNGVLSKDNVGQPRHQPGIQPQYRSLQDLLVAYTNLTNRSARVLWMSSLDSEPVFDPEDDWQLTKTYYSYQASKYQIDLIASELEKRTIEALETGRPSSMEETVAPHGEIHHLIVSPGIVSTNMSSLLKIWIPGYRYLVAASFWLVRLFGAPHVLMSVFSAAVSAVHLALVPLRHVPTVRNSPQISPLDVEYPFWHPYYGQTSTRVQALRFGSENDRWGNDRPGVIAVPVWDEHPNAGEVLLERFERLYQAFYMANADRDRDEDGHGNGNGNDVGYAKTEDGSAL</sequence>
<reference evidence="8" key="1">
    <citation type="submission" date="2019-10" db="EMBL/GenBank/DDBJ databases">
        <authorList>
            <person name="Nor Muhammad N."/>
        </authorList>
    </citation>
    <scope>NUCLEOTIDE SEQUENCE</scope>
</reference>
<keyword evidence="5" id="KW-0443">Lipid metabolism</keyword>
<keyword evidence="1" id="KW-0444">Lipid biosynthesis</keyword>
<evidence type="ECO:0000256" key="7">
    <source>
        <dbReference type="SAM" id="MobiDB-lite"/>
    </source>
</evidence>
<proteinExistence type="inferred from homology"/>
<keyword evidence="3" id="KW-0752">Steroid biosynthesis</keyword>
<dbReference type="PANTHER" id="PTHR43647">
    <property type="entry name" value="DEHYDROGENASE"/>
    <property type="match status" value="1"/>
</dbReference>
<keyword evidence="4" id="KW-0560">Oxidoreductase</keyword>
<protein>
    <submittedName>
        <fullName evidence="8">Uncharacterized protein</fullName>
    </submittedName>
</protein>
<evidence type="ECO:0000256" key="1">
    <source>
        <dbReference type="ARBA" id="ARBA00022516"/>
    </source>
</evidence>
<comment type="similarity">
    <text evidence="6">Belongs to the short-chain dehydrogenases/reductases (SDR) family. ERG27 subfamily.</text>
</comment>
<evidence type="ECO:0000256" key="6">
    <source>
        <dbReference type="ARBA" id="ARBA00023593"/>
    </source>
</evidence>
<evidence type="ECO:0000313" key="8">
    <source>
        <dbReference type="EMBL" id="VWO94943.1"/>
    </source>
</evidence>
<dbReference type="Gene3D" id="3.40.50.720">
    <property type="entry name" value="NAD(P)-binding Rossmann-like Domain"/>
    <property type="match status" value="1"/>
</dbReference>
<dbReference type="GO" id="GO:0005789">
    <property type="term" value="C:endoplasmic reticulum membrane"/>
    <property type="evidence" value="ECO:0007669"/>
    <property type="project" value="TreeGrafter"/>
</dbReference>
<dbReference type="PANTHER" id="PTHR43647:SF1">
    <property type="entry name" value="3-KETO-STEROID REDUCTASE ERG27"/>
    <property type="match status" value="1"/>
</dbReference>
<feature type="region of interest" description="Disordered" evidence="7">
    <location>
        <begin position="431"/>
        <end position="457"/>
    </location>
</feature>
<dbReference type="GO" id="GO:0000253">
    <property type="term" value="F:3-beta-hydroxysteroid 3-dehydrogenase (NADP+) activity"/>
    <property type="evidence" value="ECO:0007669"/>
    <property type="project" value="TreeGrafter"/>
</dbReference>
<dbReference type="SUPFAM" id="SSF51735">
    <property type="entry name" value="NAD(P)-binding Rossmann-fold domains"/>
    <property type="match status" value="1"/>
</dbReference>
<organism evidence="8">
    <name type="scientific">Ganoderma boninense</name>
    <dbReference type="NCBI Taxonomy" id="34458"/>
    <lineage>
        <taxon>Eukaryota</taxon>
        <taxon>Fungi</taxon>
        <taxon>Dikarya</taxon>
        <taxon>Basidiomycota</taxon>
        <taxon>Agaricomycotina</taxon>
        <taxon>Agaricomycetes</taxon>
        <taxon>Polyporales</taxon>
        <taxon>Polyporaceae</taxon>
        <taxon>Ganoderma</taxon>
    </lineage>
</organism>
<dbReference type="InterPro" id="IPR036291">
    <property type="entry name" value="NAD(P)-bd_dom_sf"/>
</dbReference>
<name>A0A5K1JTG6_9APHY</name>
<dbReference type="AlphaFoldDB" id="A0A5K1JTG6"/>